<dbReference type="AlphaFoldDB" id="A0A1I3XQ79"/>
<name>A0A1I3XQ79_9GAMM</name>
<keyword evidence="3" id="KW-1185">Reference proteome</keyword>
<proteinExistence type="predicted"/>
<dbReference type="Proteomes" id="UP000199445">
    <property type="component" value="Unassembled WGS sequence"/>
</dbReference>
<protein>
    <recommendedName>
        <fullName evidence="4">Methyl-accepting chemotaxis protein</fullName>
    </recommendedName>
</protein>
<reference evidence="2 3" key="1">
    <citation type="submission" date="2016-10" db="EMBL/GenBank/DDBJ databases">
        <authorList>
            <person name="de Groot N.N."/>
        </authorList>
    </citation>
    <scope>NUCLEOTIDE SEQUENCE [LARGE SCALE GENOMIC DNA]</scope>
    <source>
        <strain evidence="2 3">IBRC-M 10445</strain>
    </source>
</reference>
<feature type="region of interest" description="Disordered" evidence="1">
    <location>
        <begin position="74"/>
        <end position="114"/>
    </location>
</feature>
<evidence type="ECO:0000256" key="1">
    <source>
        <dbReference type="SAM" id="MobiDB-lite"/>
    </source>
</evidence>
<accession>A0A1I3XQ79</accession>
<evidence type="ECO:0008006" key="4">
    <source>
        <dbReference type="Google" id="ProtNLM"/>
    </source>
</evidence>
<evidence type="ECO:0000313" key="2">
    <source>
        <dbReference type="EMBL" id="SFK21692.1"/>
    </source>
</evidence>
<dbReference type="EMBL" id="FOSC01000012">
    <property type="protein sequence ID" value="SFK21692.1"/>
    <property type="molecule type" value="Genomic_DNA"/>
</dbReference>
<evidence type="ECO:0000313" key="3">
    <source>
        <dbReference type="Proteomes" id="UP000199445"/>
    </source>
</evidence>
<feature type="compositionally biased region" description="Polar residues" evidence="1">
    <location>
        <begin position="94"/>
        <end position="103"/>
    </location>
</feature>
<feature type="compositionally biased region" description="Low complexity" evidence="1">
    <location>
        <begin position="104"/>
        <end position="114"/>
    </location>
</feature>
<sequence length="114" mass="12321">MSLKTRILALLAALIVIAATASLLAYRELSASIIERWGKQVAEIQVRYDSARLLQSLEREIGLARQMAQSGTLLRWANNPETTTPTTSSATPSIRQNLTTPGFSSSSTRAATST</sequence>
<gene>
    <name evidence="2" type="ORF">SAMN05216429_11283</name>
</gene>
<feature type="compositionally biased region" description="Low complexity" evidence="1">
    <location>
        <begin position="80"/>
        <end position="93"/>
    </location>
</feature>
<organism evidence="2 3">
    <name type="scientific">Marinobacter persicus</name>
    <dbReference type="NCBI Taxonomy" id="930118"/>
    <lineage>
        <taxon>Bacteria</taxon>
        <taxon>Pseudomonadati</taxon>
        <taxon>Pseudomonadota</taxon>
        <taxon>Gammaproteobacteria</taxon>
        <taxon>Pseudomonadales</taxon>
        <taxon>Marinobacteraceae</taxon>
        <taxon>Marinobacter</taxon>
    </lineage>
</organism>